<evidence type="ECO:0000259" key="6">
    <source>
        <dbReference type="PROSITE" id="PS50850"/>
    </source>
</evidence>
<feature type="transmembrane region" description="Helical" evidence="5">
    <location>
        <begin position="105"/>
        <end position="123"/>
    </location>
</feature>
<keyword evidence="5" id="KW-0472">Membrane</keyword>
<keyword evidence="8" id="KW-1185">Reference proteome</keyword>
<feature type="domain" description="Major facilitator superfamily (MFS) profile" evidence="6">
    <location>
        <begin position="33"/>
        <end position="414"/>
    </location>
</feature>
<dbReference type="SUPFAM" id="SSF103473">
    <property type="entry name" value="MFS general substrate transporter"/>
    <property type="match status" value="1"/>
</dbReference>
<dbReference type="Gene3D" id="1.20.1250.20">
    <property type="entry name" value="MFS general substrate transporter like domains"/>
    <property type="match status" value="2"/>
</dbReference>
<evidence type="ECO:0000313" key="7">
    <source>
        <dbReference type="EMBL" id="KAF4458077.1"/>
    </source>
</evidence>
<feature type="region of interest" description="Disordered" evidence="4">
    <location>
        <begin position="1"/>
        <end position="28"/>
    </location>
</feature>
<feature type="transmembrane region" description="Helical" evidence="5">
    <location>
        <begin position="193"/>
        <end position="215"/>
    </location>
</feature>
<evidence type="ECO:0000256" key="3">
    <source>
        <dbReference type="ARBA" id="ARBA00023180"/>
    </source>
</evidence>
<dbReference type="Proteomes" id="UP000605986">
    <property type="component" value="Unassembled WGS sequence"/>
</dbReference>
<dbReference type="GO" id="GO:0016020">
    <property type="term" value="C:membrane"/>
    <property type="evidence" value="ECO:0007669"/>
    <property type="project" value="UniProtKB-SubCell"/>
</dbReference>
<dbReference type="EMBL" id="JAADJG010000004">
    <property type="protein sequence ID" value="KAF4458077.1"/>
    <property type="molecule type" value="Genomic_DNA"/>
</dbReference>
<dbReference type="InterPro" id="IPR036259">
    <property type="entry name" value="MFS_trans_sf"/>
</dbReference>
<dbReference type="PANTHER" id="PTHR11360:SF315">
    <property type="entry name" value="TRANSPORTER MCH2-RELATED"/>
    <property type="match status" value="1"/>
</dbReference>
<accession>A0A8H4KVK4</accession>
<feature type="transmembrane region" description="Helical" evidence="5">
    <location>
        <begin position="161"/>
        <end position="181"/>
    </location>
</feature>
<comment type="caution">
    <text evidence="7">The sequence shown here is derived from an EMBL/GenBank/DDBJ whole genome shotgun (WGS) entry which is preliminary data.</text>
</comment>
<feature type="transmembrane region" description="Helical" evidence="5">
    <location>
        <begin position="73"/>
        <end position="93"/>
    </location>
</feature>
<reference evidence="7" key="1">
    <citation type="submission" date="2020-01" db="EMBL/GenBank/DDBJ databases">
        <title>Identification and distribution of gene clusters putatively required for synthesis of sphingolipid metabolism inhibitors in phylogenetically diverse species of the filamentous fungus Fusarium.</title>
        <authorList>
            <person name="Kim H.-S."/>
            <person name="Busman M."/>
            <person name="Brown D.W."/>
            <person name="Divon H."/>
            <person name="Uhlig S."/>
            <person name="Proctor R.H."/>
        </authorList>
    </citation>
    <scope>NUCLEOTIDE SEQUENCE</scope>
    <source>
        <strain evidence="7">NRRL 53441</strain>
    </source>
</reference>
<comment type="similarity">
    <text evidence="2">Belongs to the major facilitator superfamily. Monocarboxylate porter (TC 2.A.1.13) family.</text>
</comment>
<keyword evidence="5" id="KW-1133">Transmembrane helix</keyword>
<dbReference type="AlphaFoldDB" id="A0A8H4KVK4"/>
<comment type="subcellular location">
    <subcellularLocation>
        <location evidence="1">Membrane</location>
        <topology evidence="1">Multi-pass membrane protein</topology>
    </subcellularLocation>
</comment>
<dbReference type="InterPro" id="IPR011701">
    <property type="entry name" value="MFS"/>
</dbReference>
<keyword evidence="3" id="KW-0325">Glycoprotein</keyword>
<dbReference type="OrthoDB" id="6499973at2759"/>
<dbReference type="InterPro" id="IPR050327">
    <property type="entry name" value="Proton-linked_MCT"/>
</dbReference>
<feature type="transmembrane region" description="Helical" evidence="5">
    <location>
        <begin position="392"/>
        <end position="410"/>
    </location>
</feature>
<sequence length="451" mass="48234">MSDKESSSTSPDLETQHDSPTSEKAPAPDGGYGWVVTVSVAIVNGHSWGISGSYSVFLAYFVKENTFPGTTPLMYAIAGSLGVGTMMLISPFATIMARELGTRPTMLIGAIVQSVSLICASLSTEIWQLFLSQGALFGIGMGLLFLPSYGIISQWFTKRRALANGIAIAGAGLGGLIYALATGAIIRNLGLDWAYRILAIVSAVANITCTLLIRTRYESQATRLAFDTSLLHKPEYLLILSYGAFSMLGYFVLIFTLANYANVIGLSSSQASMIPAFFMFGQAIGRPWIGWLSDRFGRINLTFLMSFITGITTLAIWINTTSFGVLLTFALVGGLSAGVHWVNISPVLVEVMGLENLASALSCLWVAMAAPATFSAPIALEIYTGTGSYMGAQLFTGFMFIAAALCAFAIRRWKINSLKNGKTCSSSGSTEDKGGLKPRHLTLKCFAFDVV</sequence>
<feature type="transmembrane region" description="Helical" evidence="5">
    <location>
        <begin position="324"/>
        <end position="344"/>
    </location>
</feature>
<feature type="transmembrane region" description="Helical" evidence="5">
    <location>
        <begin position="236"/>
        <end position="258"/>
    </location>
</feature>
<dbReference type="InterPro" id="IPR020846">
    <property type="entry name" value="MFS_dom"/>
</dbReference>
<keyword evidence="5" id="KW-0812">Transmembrane</keyword>
<dbReference type="PROSITE" id="PS50850">
    <property type="entry name" value="MFS"/>
    <property type="match status" value="1"/>
</dbReference>
<dbReference type="Pfam" id="PF07690">
    <property type="entry name" value="MFS_1"/>
    <property type="match status" value="2"/>
</dbReference>
<protein>
    <recommendedName>
        <fullName evidence="6">Major facilitator superfamily (MFS) profile domain-containing protein</fullName>
    </recommendedName>
</protein>
<evidence type="ECO:0000256" key="4">
    <source>
        <dbReference type="SAM" id="MobiDB-lite"/>
    </source>
</evidence>
<dbReference type="CDD" id="cd17352">
    <property type="entry name" value="MFS_MCT_SLC16"/>
    <property type="match status" value="1"/>
</dbReference>
<organism evidence="7 8">
    <name type="scientific">Fusarium austroafricanum</name>
    <dbReference type="NCBI Taxonomy" id="2364996"/>
    <lineage>
        <taxon>Eukaryota</taxon>
        <taxon>Fungi</taxon>
        <taxon>Dikarya</taxon>
        <taxon>Ascomycota</taxon>
        <taxon>Pezizomycotina</taxon>
        <taxon>Sordariomycetes</taxon>
        <taxon>Hypocreomycetidae</taxon>
        <taxon>Hypocreales</taxon>
        <taxon>Nectriaceae</taxon>
        <taxon>Fusarium</taxon>
        <taxon>Fusarium concolor species complex</taxon>
    </lineage>
</organism>
<proteinExistence type="inferred from homology"/>
<feature type="transmembrane region" description="Helical" evidence="5">
    <location>
        <begin position="129"/>
        <end position="149"/>
    </location>
</feature>
<feature type="transmembrane region" description="Helical" evidence="5">
    <location>
        <begin position="356"/>
        <end position="380"/>
    </location>
</feature>
<evidence type="ECO:0000256" key="1">
    <source>
        <dbReference type="ARBA" id="ARBA00004141"/>
    </source>
</evidence>
<name>A0A8H4KVK4_9HYPO</name>
<evidence type="ECO:0000256" key="2">
    <source>
        <dbReference type="ARBA" id="ARBA00006727"/>
    </source>
</evidence>
<feature type="transmembrane region" description="Helical" evidence="5">
    <location>
        <begin position="301"/>
        <end position="318"/>
    </location>
</feature>
<evidence type="ECO:0000256" key="5">
    <source>
        <dbReference type="SAM" id="Phobius"/>
    </source>
</evidence>
<dbReference type="GO" id="GO:0022857">
    <property type="term" value="F:transmembrane transporter activity"/>
    <property type="evidence" value="ECO:0007669"/>
    <property type="project" value="InterPro"/>
</dbReference>
<gene>
    <name evidence="7" type="ORF">F53441_85</name>
</gene>
<dbReference type="PANTHER" id="PTHR11360">
    <property type="entry name" value="MONOCARBOXYLATE TRANSPORTER"/>
    <property type="match status" value="1"/>
</dbReference>
<evidence type="ECO:0000313" key="8">
    <source>
        <dbReference type="Proteomes" id="UP000605986"/>
    </source>
</evidence>
<feature type="transmembrane region" description="Helical" evidence="5">
    <location>
        <begin position="270"/>
        <end position="289"/>
    </location>
</feature>